<dbReference type="Proteomes" id="UP000316598">
    <property type="component" value="Unassembled WGS sequence"/>
</dbReference>
<reference evidence="2 3" key="1">
    <citation type="submission" date="2019-02" db="EMBL/GenBank/DDBJ databases">
        <title>Deep-cultivation of Planctomycetes and their phenomic and genomic characterization uncovers novel biology.</title>
        <authorList>
            <person name="Wiegand S."/>
            <person name="Jogler M."/>
            <person name="Boedeker C."/>
            <person name="Pinto D."/>
            <person name="Vollmers J."/>
            <person name="Rivas-Marin E."/>
            <person name="Kohn T."/>
            <person name="Peeters S.H."/>
            <person name="Heuer A."/>
            <person name="Rast P."/>
            <person name="Oberbeckmann S."/>
            <person name="Bunk B."/>
            <person name="Jeske O."/>
            <person name="Meyerdierks A."/>
            <person name="Storesund J.E."/>
            <person name="Kallscheuer N."/>
            <person name="Luecker S."/>
            <person name="Lage O.M."/>
            <person name="Pohl T."/>
            <person name="Merkel B.J."/>
            <person name="Hornburger P."/>
            <person name="Mueller R.-W."/>
            <person name="Bruemmer F."/>
            <person name="Labrenz M."/>
            <person name="Spormann A.M."/>
            <person name="Op Den Camp H."/>
            <person name="Overmann J."/>
            <person name="Amann R."/>
            <person name="Jetten M.S.M."/>
            <person name="Mascher T."/>
            <person name="Medema M.H."/>
            <person name="Devos D.P."/>
            <person name="Kaster A.-K."/>
            <person name="Ovreas L."/>
            <person name="Rohde M."/>
            <person name="Galperin M.Y."/>
            <person name="Jogler C."/>
        </authorList>
    </citation>
    <scope>NUCLEOTIDE SEQUENCE [LARGE SCALE GENOMIC DNA]</scope>
    <source>
        <strain evidence="2 3">Pla22</strain>
    </source>
</reference>
<protein>
    <recommendedName>
        <fullName evidence="4">ABC-2 family transporter protein</fullName>
    </recommendedName>
</protein>
<feature type="transmembrane region" description="Helical" evidence="1">
    <location>
        <begin position="95"/>
        <end position="118"/>
    </location>
</feature>
<sequence length="826" mass="92248">MNSQATLRWLIWKENRLVLPLFYSLIAIVILIAVATALMPVQKLGWGPSNHQGAYLLLLFPTFLATGLGLVLVGQEREQGTITWLQTLPLPPQQLIGLKLLVAFGWLIGAWGIALLIGNVTAISFTSISPSVSVNDAHLIPLSFPFWIVQSVVVLLAGFYASWKLRAAVSTIALMAAIVLVPLAANFGFHMLNNARDSRWLSNSQVFYSIFATYLLMIPILAWLTRRAALRSLLPRRAPTIAELTGPNPFDPAMALVDLAIDSPRTRVFDSAWIALIWQTLVSSKWQLALSSLLMTVGVIMPILENYVGHYSVLQPVLLFASPMFIVVGATWGGVLVFQGDGSHNFIRFLAERGYNPRHIWLARHVAILSILASFVLIYLAISSLWLSQRIDLLKTDLLLISPLTLILIGGISFAAGAWTSQLLREPVMAYLISPIVASMLLGWLLYCVTQAMAPLLLASLVGLSFPSLATLFMARRFANGTDRPLSFLLGLATTVLIFLLPLVPAIRYVQSIPKLDHTTRTAMIRELRDIDVRQDHVELRLVPTTSEPTISSQGIDQEWVAQQLNEISTRSHSPTAWIEGLSQVREEPNRPAKPQSNQSLHRFYDALELARLRFLASTEDDDAANMQFEQWIDAAATMAAAMRQSTLWRVQDSADVLEIWLADVLGDSDITERIDEEAVQSTLKKLPTITQRNAMRRNAVLASWWRSESRDTRYYSFPYDSGLEFTPPALTPWTQRRRADSIVAASLLLLQTPKTDKTTPNDARRKLHQLLSHPAVTFEDGVYGKHGRTSATVEIIGSFNHHIARYWGMAWEQRIESLKEDHHAN</sequence>
<keyword evidence="1" id="KW-0812">Transmembrane</keyword>
<proteinExistence type="predicted"/>
<feature type="transmembrane region" description="Helical" evidence="1">
    <location>
        <begin position="138"/>
        <end position="160"/>
    </location>
</feature>
<keyword evidence="1" id="KW-0472">Membrane</keyword>
<feature type="transmembrane region" description="Helical" evidence="1">
    <location>
        <begin position="428"/>
        <end position="447"/>
    </location>
</feature>
<feature type="transmembrane region" description="Helical" evidence="1">
    <location>
        <begin position="205"/>
        <end position="224"/>
    </location>
</feature>
<evidence type="ECO:0000313" key="3">
    <source>
        <dbReference type="Proteomes" id="UP000316598"/>
    </source>
</evidence>
<feature type="transmembrane region" description="Helical" evidence="1">
    <location>
        <begin position="398"/>
        <end position="416"/>
    </location>
</feature>
<accession>A0A5C5WRE7</accession>
<feature type="transmembrane region" description="Helical" evidence="1">
    <location>
        <begin position="286"/>
        <end position="304"/>
    </location>
</feature>
<feature type="transmembrane region" description="Helical" evidence="1">
    <location>
        <begin position="486"/>
        <end position="507"/>
    </location>
</feature>
<name>A0A5C5WRE7_9BACT</name>
<feature type="transmembrane region" description="Helical" evidence="1">
    <location>
        <begin position="316"/>
        <end position="340"/>
    </location>
</feature>
<keyword evidence="3" id="KW-1185">Reference proteome</keyword>
<dbReference type="AlphaFoldDB" id="A0A5C5WRE7"/>
<feature type="transmembrane region" description="Helical" evidence="1">
    <location>
        <begin position="453"/>
        <end position="474"/>
    </location>
</feature>
<feature type="transmembrane region" description="Helical" evidence="1">
    <location>
        <begin position="167"/>
        <end position="185"/>
    </location>
</feature>
<keyword evidence="1" id="KW-1133">Transmembrane helix</keyword>
<evidence type="ECO:0000256" key="1">
    <source>
        <dbReference type="SAM" id="Phobius"/>
    </source>
</evidence>
<evidence type="ECO:0008006" key="4">
    <source>
        <dbReference type="Google" id="ProtNLM"/>
    </source>
</evidence>
<dbReference type="OrthoDB" id="223973at2"/>
<dbReference type="RefSeq" id="WP_146513415.1">
    <property type="nucleotide sequence ID" value="NZ_SJPI01000001.1"/>
</dbReference>
<gene>
    <name evidence="2" type="ORF">Pla22_07760</name>
</gene>
<feature type="transmembrane region" description="Helical" evidence="1">
    <location>
        <begin position="53"/>
        <end position="74"/>
    </location>
</feature>
<comment type="caution">
    <text evidence="2">The sequence shown here is derived from an EMBL/GenBank/DDBJ whole genome shotgun (WGS) entry which is preliminary data.</text>
</comment>
<dbReference type="EMBL" id="SJPI01000001">
    <property type="protein sequence ID" value="TWT53148.1"/>
    <property type="molecule type" value="Genomic_DNA"/>
</dbReference>
<organism evidence="2 3">
    <name type="scientific">Rubripirellula amarantea</name>
    <dbReference type="NCBI Taxonomy" id="2527999"/>
    <lineage>
        <taxon>Bacteria</taxon>
        <taxon>Pseudomonadati</taxon>
        <taxon>Planctomycetota</taxon>
        <taxon>Planctomycetia</taxon>
        <taxon>Pirellulales</taxon>
        <taxon>Pirellulaceae</taxon>
        <taxon>Rubripirellula</taxon>
    </lineage>
</organism>
<feature type="transmembrane region" description="Helical" evidence="1">
    <location>
        <begin position="21"/>
        <end position="41"/>
    </location>
</feature>
<feature type="transmembrane region" description="Helical" evidence="1">
    <location>
        <begin position="361"/>
        <end position="386"/>
    </location>
</feature>
<evidence type="ECO:0000313" key="2">
    <source>
        <dbReference type="EMBL" id="TWT53148.1"/>
    </source>
</evidence>